<dbReference type="EMBL" id="CAJVPT010008072">
    <property type="protein sequence ID" value="CAG8547985.1"/>
    <property type="molecule type" value="Genomic_DNA"/>
</dbReference>
<evidence type="ECO:0000313" key="1">
    <source>
        <dbReference type="EMBL" id="CAG8547985.1"/>
    </source>
</evidence>
<comment type="caution">
    <text evidence="1">The sequence shown here is derived from an EMBL/GenBank/DDBJ whole genome shotgun (WGS) entry which is preliminary data.</text>
</comment>
<organism evidence="1 2">
    <name type="scientific">Acaulospora colombiana</name>
    <dbReference type="NCBI Taxonomy" id="27376"/>
    <lineage>
        <taxon>Eukaryota</taxon>
        <taxon>Fungi</taxon>
        <taxon>Fungi incertae sedis</taxon>
        <taxon>Mucoromycota</taxon>
        <taxon>Glomeromycotina</taxon>
        <taxon>Glomeromycetes</taxon>
        <taxon>Diversisporales</taxon>
        <taxon>Acaulosporaceae</taxon>
        <taxon>Acaulospora</taxon>
    </lineage>
</organism>
<sequence length="194" mass="22184">MLKYFIQAYNRSYHNHPLITLACVNGILASTSDTLAQSIILLKSSSSDKKRWYFSKPPPKTFTDKVIEKIDQTLPAPHHENLIPDKVSPNVSGGNKFDFARLGRFTSYGFIIAPIIHTWYSFLDKRFPLPTVNSNFPGSIKIRQNTLQTMKIVFKRVVVDQTMFAPFGVFLFFGIIGVLERQEISKIKQKLEEV</sequence>
<proteinExistence type="predicted"/>
<reference evidence="1" key="1">
    <citation type="submission" date="2021-06" db="EMBL/GenBank/DDBJ databases">
        <authorList>
            <person name="Kallberg Y."/>
            <person name="Tangrot J."/>
            <person name="Rosling A."/>
        </authorList>
    </citation>
    <scope>NUCLEOTIDE SEQUENCE</scope>
    <source>
        <strain evidence="1">CL356</strain>
    </source>
</reference>
<keyword evidence="2" id="KW-1185">Reference proteome</keyword>
<accession>A0ACA9LUV0</accession>
<name>A0ACA9LUV0_9GLOM</name>
<dbReference type="Proteomes" id="UP000789525">
    <property type="component" value="Unassembled WGS sequence"/>
</dbReference>
<protein>
    <submittedName>
        <fullName evidence="1">11932_t:CDS:1</fullName>
    </submittedName>
</protein>
<evidence type="ECO:0000313" key="2">
    <source>
        <dbReference type="Proteomes" id="UP000789525"/>
    </source>
</evidence>
<gene>
    <name evidence="1" type="ORF">ACOLOM_LOCUS4734</name>
</gene>